<organism evidence="2 3">
    <name type="scientific">Parathielavia appendiculata</name>
    <dbReference type="NCBI Taxonomy" id="2587402"/>
    <lineage>
        <taxon>Eukaryota</taxon>
        <taxon>Fungi</taxon>
        <taxon>Dikarya</taxon>
        <taxon>Ascomycota</taxon>
        <taxon>Pezizomycotina</taxon>
        <taxon>Sordariomycetes</taxon>
        <taxon>Sordariomycetidae</taxon>
        <taxon>Sordariales</taxon>
        <taxon>Chaetomiaceae</taxon>
        <taxon>Parathielavia</taxon>
    </lineage>
</organism>
<name>A0AAN6TYB1_9PEZI</name>
<reference evidence="2" key="2">
    <citation type="submission" date="2023-05" db="EMBL/GenBank/DDBJ databases">
        <authorList>
            <consortium name="Lawrence Berkeley National Laboratory"/>
            <person name="Steindorff A."/>
            <person name="Hensen N."/>
            <person name="Bonometti L."/>
            <person name="Westerberg I."/>
            <person name="Brannstrom I.O."/>
            <person name="Guillou S."/>
            <person name="Cros-Aarteil S."/>
            <person name="Calhoun S."/>
            <person name="Haridas S."/>
            <person name="Kuo A."/>
            <person name="Mondo S."/>
            <person name="Pangilinan J."/>
            <person name="Riley R."/>
            <person name="Labutti K."/>
            <person name="Andreopoulos B."/>
            <person name="Lipzen A."/>
            <person name="Chen C."/>
            <person name="Yanf M."/>
            <person name="Daum C."/>
            <person name="Ng V."/>
            <person name="Clum A."/>
            <person name="Ohm R."/>
            <person name="Martin F."/>
            <person name="Silar P."/>
            <person name="Natvig D."/>
            <person name="Lalanne C."/>
            <person name="Gautier V."/>
            <person name="Ament-Velasquez S.L."/>
            <person name="Kruys A."/>
            <person name="Hutchinson M.I."/>
            <person name="Powell A.J."/>
            <person name="Barry K."/>
            <person name="Miller A.N."/>
            <person name="Grigoriev I.V."/>
            <person name="Debuchy R."/>
            <person name="Gladieux P."/>
            <person name="Thoren M.H."/>
            <person name="Johannesson H."/>
        </authorList>
    </citation>
    <scope>NUCLEOTIDE SEQUENCE</scope>
    <source>
        <strain evidence="2">CBS 731.68</strain>
    </source>
</reference>
<evidence type="ECO:0000313" key="2">
    <source>
        <dbReference type="EMBL" id="KAK4122884.1"/>
    </source>
</evidence>
<comment type="caution">
    <text evidence="2">The sequence shown here is derived from an EMBL/GenBank/DDBJ whole genome shotgun (WGS) entry which is preliminary data.</text>
</comment>
<proteinExistence type="predicted"/>
<protein>
    <submittedName>
        <fullName evidence="2">Uncharacterized protein</fullName>
    </submittedName>
</protein>
<keyword evidence="3" id="KW-1185">Reference proteome</keyword>
<accession>A0AAN6TYB1</accession>
<feature type="region of interest" description="Disordered" evidence="1">
    <location>
        <begin position="19"/>
        <end position="39"/>
    </location>
</feature>
<feature type="compositionally biased region" description="Basic residues" evidence="1">
    <location>
        <begin position="19"/>
        <end position="28"/>
    </location>
</feature>
<dbReference type="EMBL" id="MU853230">
    <property type="protein sequence ID" value="KAK4122884.1"/>
    <property type="molecule type" value="Genomic_DNA"/>
</dbReference>
<feature type="region of interest" description="Disordered" evidence="1">
    <location>
        <begin position="166"/>
        <end position="194"/>
    </location>
</feature>
<dbReference type="Proteomes" id="UP001302602">
    <property type="component" value="Unassembled WGS sequence"/>
</dbReference>
<dbReference type="RefSeq" id="XP_062646655.1">
    <property type="nucleotide sequence ID" value="XM_062787588.1"/>
</dbReference>
<dbReference type="AlphaFoldDB" id="A0AAN6TYB1"/>
<gene>
    <name evidence="2" type="ORF">N657DRAFT_483464</name>
</gene>
<evidence type="ECO:0000256" key="1">
    <source>
        <dbReference type="SAM" id="MobiDB-lite"/>
    </source>
</evidence>
<evidence type="ECO:0000313" key="3">
    <source>
        <dbReference type="Proteomes" id="UP001302602"/>
    </source>
</evidence>
<sequence>MQCRIRCIIFPPTYGLMKSRAHAARRRPLRQDERQKSRKTTLLSFHCTIQSTKTTRKQETGHGTWRFNHHSHKTELVGISILPGQVSPHRLQYWHWDLEWVCTFLWVGVCFASLSLALDYSTGECLGYLEFGDTVGILGMPLGNSLRWDILRYFRASSLKPPWEGRQLAQEAQRGQPHEQLGGVGPHYKRKHTK</sequence>
<reference evidence="2" key="1">
    <citation type="journal article" date="2023" name="Mol. Phylogenet. Evol.">
        <title>Genome-scale phylogeny and comparative genomics of the fungal order Sordariales.</title>
        <authorList>
            <person name="Hensen N."/>
            <person name="Bonometti L."/>
            <person name="Westerberg I."/>
            <person name="Brannstrom I.O."/>
            <person name="Guillou S."/>
            <person name="Cros-Aarteil S."/>
            <person name="Calhoun S."/>
            <person name="Haridas S."/>
            <person name="Kuo A."/>
            <person name="Mondo S."/>
            <person name="Pangilinan J."/>
            <person name="Riley R."/>
            <person name="LaButti K."/>
            <person name="Andreopoulos B."/>
            <person name="Lipzen A."/>
            <person name="Chen C."/>
            <person name="Yan M."/>
            <person name="Daum C."/>
            <person name="Ng V."/>
            <person name="Clum A."/>
            <person name="Steindorff A."/>
            <person name="Ohm R.A."/>
            <person name="Martin F."/>
            <person name="Silar P."/>
            <person name="Natvig D.O."/>
            <person name="Lalanne C."/>
            <person name="Gautier V."/>
            <person name="Ament-Velasquez S.L."/>
            <person name="Kruys A."/>
            <person name="Hutchinson M.I."/>
            <person name="Powell A.J."/>
            <person name="Barry K."/>
            <person name="Miller A.N."/>
            <person name="Grigoriev I.V."/>
            <person name="Debuchy R."/>
            <person name="Gladieux P."/>
            <person name="Hiltunen Thoren M."/>
            <person name="Johannesson H."/>
        </authorList>
    </citation>
    <scope>NUCLEOTIDE SEQUENCE</scope>
    <source>
        <strain evidence="2">CBS 731.68</strain>
    </source>
</reference>
<dbReference type="GeneID" id="87824358"/>